<dbReference type="AlphaFoldDB" id="A0A0L6VK51"/>
<keyword evidence="2" id="KW-1185">Reference proteome</keyword>
<evidence type="ECO:0008006" key="3">
    <source>
        <dbReference type="Google" id="ProtNLM"/>
    </source>
</evidence>
<accession>A0A0L6VK51</accession>
<name>A0A0L6VK51_9BASI</name>
<gene>
    <name evidence="1" type="ORF">VP01_15450g1</name>
</gene>
<dbReference type="OrthoDB" id="4847360at2759"/>
<reference evidence="1 2" key="1">
    <citation type="submission" date="2015-08" db="EMBL/GenBank/DDBJ databases">
        <title>Next Generation Sequencing and Analysis of the Genome of Puccinia sorghi L Schw, the Causal Agent of Maize Common Rust.</title>
        <authorList>
            <person name="Rochi L."/>
            <person name="Burguener G."/>
            <person name="Darino M."/>
            <person name="Turjanski A."/>
            <person name="Kreff E."/>
            <person name="Dieguez M.J."/>
            <person name="Sacco F."/>
        </authorList>
    </citation>
    <scope>NUCLEOTIDE SEQUENCE [LARGE SCALE GENOMIC DNA]</scope>
    <source>
        <strain evidence="1 2">RO10H11247</strain>
    </source>
</reference>
<sequence length="90" mass="10265">TLKAPSSSSPKFCNPGMKPPDKFNGENSLKLQGFLQSSSYLGGRASQWFKPYLDLLENQSPSCLINNWDRFKKQLFTLFGDPNEVWNTKF</sequence>
<dbReference type="Proteomes" id="UP000037035">
    <property type="component" value="Unassembled WGS sequence"/>
</dbReference>
<feature type="non-terminal residue" evidence="1">
    <location>
        <position position="1"/>
    </location>
</feature>
<organism evidence="1 2">
    <name type="scientific">Puccinia sorghi</name>
    <dbReference type="NCBI Taxonomy" id="27349"/>
    <lineage>
        <taxon>Eukaryota</taxon>
        <taxon>Fungi</taxon>
        <taxon>Dikarya</taxon>
        <taxon>Basidiomycota</taxon>
        <taxon>Pucciniomycotina</taxon>
        <taxon>Pucciniomycetes</taxon>
        <taxon>Pucciniales</taxon>
        <taxon>Pucciniaceae</taxon>
        <taxon>Puccinia</taxon>
    </lineage>
</organism>
<feature type="non-terminal residue" evidence="1">
    <location>
        <position position="90"/>
    </location>
</feature>
<evidence type="ECO:0000313" key="1">
    <source>
        <dbReference type="EMBL" id="KNZ60500.1"/>
    </source>
</evidence>
<comment type="caution">
    <text evidence="1">The sequence shown here is derived from an EMBL/GenBank/DDBJ whole genome shotgun (WGS) entry which is preliminary data.</text>
</comment>
<protein>
    <recommendedName>
        <fullName evidence="3">Retrotransposon gag domain-containing protein</fullName>
    </recommendedName>
</protein>
<dbReference type="EMBL" id="LAVV01006054">
    <property type="protein sequence ID" value="KNZ60500.1"/>
    <property type="molecule type" value="Genomic_DNA"/>
</dbReference>
<evidence type="ECO:0000313" key="2">
    <source>
        <dbReference type="Proteomes" id="UP000037035"/>
    </source>
</evidence>
<proteinExistence type="predicted"/>
<dbReference type="VEuPathDB" id="FungiDB:VP01_15450g1"/>